<keyword evidence="7 9" id="KW-0472">Membrane</keyword>
<evidence type="ECO:0000259" key="10">
    <source>
        <dbReference type="Pfam" id="PF02706"/>
    </source>
</evidence>
<dbReference type="GO" id="GO:0005886">
    <property type="term" value="C:plasma membrane"/>
    <property type="evidence" value="ECO:0007669"/>
    <property type="project" value="UniProtKB-SubCell"/>
</dbReference>
<dbReference type="InterPro" id="IPR005702">
    <property type="entry name" value="Wzc-like_C"/>
</dbReference>
<dbReference type="InterPro" id="IPR050445">
    <property type="entry name" value="Bact_polysacc_biosynth/exp"/>
</dbReference>
<name>A0A1I4FJN1_9RHOB</name>
<dbReference type="PANTHER" id="PTHR32309">
    <property type="entry name" value="TYROSINE-PROTEIN KINASE"/>
    <property type="match status" value="1"/>
</dbReference>
<organism evidence="12 13">
    <name type="scientific">Loktanella salsilacus</name>
    <dbReference type="NCBI Taxonomy" id="195913"/>
    <lineage>
        <taxon>Bacteria</taxon>
        <taxon>Pseudomonadati</taxon>
        <taxon>Pseudomonadota</taxon>
        <taxon>Alphaproteobacteria</taxon>
        <taxon>Rhodobacterales</taxon>
        <taxon>Roseobacteraceae</taxon>
        <taxon>Loktanella</taxon>
    </lineage>
</organism>
<reference evidence="12 13" key="1">
    <citation type="submission" date="2016-10" db="EMBL/GenBank/DDBJ databases">
        <authorList>
            <person name="de Groot N.N."/>
        </authorList>
    </citation>
    <scope>NUCLEOTIDE SEQUENCE [LARGE SCALE GENOMIC DNA]</scope>
    <source>
        <strain evidence="12 13">DSM 16199</strain>
    </source>
</reference>
<evidence type="ECO:0000256" key="2">
    <source>
        <dbReference type="ARBA" id="ARBA00022475"/>
    </source>
</evidence>
<evidence type="ECO:0000256" key="7">
    <source>
        <dbReference type="ARBA" id="ARBA00023136"/>
    </source>
</evidence>
<evidence type="ECO:0000259" key="11">
    <source>
        <dbReference type="Pfam" id="PF13807"/>
    </source>
</evidence>
<accession>A0A1I4FJN1</accession>
<gene>
    <name evidence="12" type="ORF">SAMN04488004_109112</name>
</gene>
<keyword evidence="3 9" id="KW-0812">Transmembrane</keyword>
<dbReference type="Pfam" id="PF13807">
    <property type="entry name" value="GNVR"/>
    <property type="match status" value="1"/>
</dbReference>
<dbReference type="InterPro" id="IPR032807">
    <property type="entry name" value="GNVR"/>
</dbReference>
<keyword evidence="5" id="KW-0067">ATP-binding</keyword>
<keyword evidence="6 9" id="KW-1133">Transmembrane helix</keyword>
<evidence type="ECO:0000313" key="13">
    <source>
        <dbReference type="Proteomes" id="UP000199550"/>
    </source>
</evidence>
<dbReference type="AlphaFoldDB" id="A0A1I4FJN1"/>
<keyword evidence="4" id="KW-0547">Nucleotide-binding</keyword>
<dbReference type="OrthoDB" id="230260at2"/>
<dbReference type="CDD" id="cd05387">
    <property type="entry name" value="BY-kinase"/>
    <property type="match status" value="1"/>
</dbReference>
<evidence type="ECO:0000313" key="12">
    <source>
        <dbReference type="EMBL" id="SFL17520.1"/>
    </source>
</evidence>
<comment type="subcellular location">
    <subcellularLocation>
        <location evidence="1">Cell membrane</location>
        <topology evidence="1">Multi-pass membrane protein</topology>
    </subcellularLocation>
</comment>
<proteinExistence type="predicted"/>
<evidence type="ECO:0000256" key="3">
    <source>
        <dbReference type="ARBA" id="ARBA00022692"/>
    </source>
</evidence>
<evidence type="ECO:0000256" key="8">
    <source>
        <dbReference type="SAM" id="Coils"/>
    </source>
</evidence>
<evidence type="ECO:0000256" key="9">
    <source>
        <dbReference type="SAM" id="Phobius"/>
    </source>
</evidence>
<dbReference type="InterPro" id="IPR003856">
    <property type="entry name" value="LPS_length_determ_N"/>
</dbReference>
<keyword evidence="2" id="KW-1003">Cell membrane</keyword>
<keyword evidence="13" id="KW-1185">Reference proteome</keyword>
<dbReference type="Pfam" id="PF02706">
    <property type="entry name" value="Wzz"/>
    <property type="match status" value="1"/>
</dbReference>
<protein>
    <submittedName>
        <fullName evidence="12">Capsular exopolysaccharide family</fullName>
    </submittedName>
</protein>
<dbReference type="Gene3D" id="3.40.50.300">
    <property type="entry name" value="P-loop containing nucleotide triphosphate hydrolases"/>
    <property type="match status" value="1"/>
</dbReference>
<feature type="coiled-coil region" evidence="8">
    <location>
        <begin position="238"/>
        <end position="346"/>
    </location>
</feature>
<dbReference type="GO" id="GO:0004713">
    <property type="term" value="F:protein tyrosine kinase activity"/>
    <property type="evidence" value="ECO:0007669"/>
    <property type="project" value="TreeGrafter"/>
</dbReference>
<feature type="domain" description="Tyrosine-protein kinase G-rich" evidence="11">
    <location>
        <begin position="414"/>
        <end position="490"/>
    </location>
</feature>
<feature type="transmembrane region" description="Helical" evidence="9">
    <location>
        <begin position="468"/>
        <end position="487"/>
    </location>
</feature>
<dbReference type="PANTHER" id="PTHR32309:SF13">
    <property type="entry name" value="FERRIC ENTEROBACTIN TRANSPORT PROTEIN FEPE"/>
    <property type="match status" value="1"/>
</dbReference>
<dbReference type="InterPro" id="IPR027417">
    <property type="entry name" value="P-loop_NTPase"/>
</dbReference>
<dbReference type="Proteomes" id="UP000199550">
    <property type="component" value="Unassembled WGS sequence"/>
</dbReference>
<dbReference type="RefSeq" id="WP_090189043.1">
    <property type="nucleotide sequence ID" value="NZ_FOTF01000009.1"/>
</dbReference>
<dbReference type="STRING" id="195913.SAMN04488004_109112"/>
<sequence>MNRMAFKHRPLPDPPRVNAGLPSQDVIDLASIIGALRRNRWLIVACIVVSGLIAVQVLRTSKPVYFSNVEILLDTRQERIVGVEQIVSDLNVSNSTVAGEVAVLQSNLLLGRVVDQLDLVTNPAFDPYLVEEPGPIARLVDAAKIQLAQIGLLEKVPEPMPDAAADPAGSLSAQDARNLVIWQLRRNLSIFQSGISYVITVSMSAHDPELAARIANAVADQYIEDQLAGKLLATQRAIDWLDNRLVELEGALRTAEDAVVEFRALQIRDQGGNVQGVAQQLSQLNAAVVDARNERAAAEARLTQAQRLLNENGPEAAAAALNTPRLTSLDTEMADLERRRAQLATRMGAQHPDMLALELALDDLRRDRVAAIDTGIKELDASLAQAKARQSAISDDIRSTLQRQLDLSRTSVRLSQLERSASATRQVYESFLNRFQETTQQLEFQRPDARIITEAQPPLSPARPRKKLIIVVALFLGGILGVATCFVKEALDRSIRQPKQLERITGVKVLASLPKLPAPGPLRNLLHRKRRKQDALIYDEGLRMLRYALTNPASRRPPKVVMLTGADWNVGCSVTAQGLAGVLSAIGQDVVIVESNFRHPKQAEIWGVENTDTTLNSYLTGDADLAQVFARHVEKRIWIVTAAQTAGNAADLLSGDRFRTLIEGLSAQFDTVILDAPPAMGVADTTILADVADAVIVVARSGRTRGDAVVSAIQLIGASGAPVAGTVLTDVEIGRKTLPLTTSQPSTVKQTAFVERLTDA</sequence>
<evidence type="ECO:0000256" key="6">
    <source>
        <dbReference type="ARBA" id="ARBA00022989"/>
    </source>
</evidence>
<evidence type="ECO:0000256" key="4">
    <source>
        <dbReference type="ARBA" id="ARBA00022741"/>
    </source>
</evidence>
<evidence type="ECO:0000256" key="5">
    <source>
        <dbReference type="ARBA" id="ARBA00022840"/>
    </source>
</evidence>
<feature type="transmembrane region" description="Helical" evidence="9">
    <location>
        <begin position="41"/>
        <end position="58"/>
    </location>
</feature>
<evidence type="ECO:0000256" key="1">
    <source>
        <dbReference type="ARBA" id="ARBA00004651"/>
    </source>
</evidence>
<feature type="domain" description="Polysaccharide chain length determinant N-terminal" evidence="10">
    <location>
        <begin position="27"/>
        <end position="117"/>
    </location>
</feature>
<dbReference type="EMBL" id="FOTF01000009">
    <property type="protein sequence ID" value="SFL17520.1"/>
    <property type="molecule type" value="Genomic_DNA"/>
</dbReference>
<dbReference type="SUPFAM" id="SSF52540">
    <property type="entry name" value="P-loop containing nucleoside triphosphate hydrolases"/>
    <property type="match status" value="1"/>
</dbReference>
<keyword evidence="8" id="KW-0175">Coiled coil</keyword>